<reference evidence="1 2" key="1">
    <citation type="submission" date="2020-08" db="EMBL/GenBank/DDBJ databases">
        <title>Genomic Encyclopedia of Type Strains, Phase III (KMG-III): the genomes of soil and plant-associated and newly described type strains.</title>
        <authorList>
            <person name="Whitman W."/>
        </authorList>
    </citation>
    <scope>NUCLEOTIDE SEQUENCE [LARGE SCALE GENOMIC DNA]</scope>
    <source>
        <strain evidence="1 2">CECT 3266</strain>
    </source>
</reference>
<keyword evidence="2" id="KW-1185">Reference proteome</keyword>
<dbReference type="Proteomes" id="UP000556084">
    <property type="component" value="Unassembled WGS sequence"/>
</dbReference>
<proteinExistence type="predicted"/>
<evidence type="ECO:0000313" key="1">
    <source>
        <dbReference type="EMBL" id="MBB4893523.1"/>
    </source>
</evidence>
<accession>A0A7W7PLK9</accession>
<organism evidence="1 2">
    <name type="scientific">Streptomyces olivoverticillatus</name>
    <dbReference type="NCBI Taxonomy" id="66427"/>
    <lineage>
        <taxon>Bacteria</taxon>
        <taxon>Bacillati</taxon>
        <taxon>Actinomycetota</taxon>
        <taxon>Actinomycetes</taxon>
        <taxon>Kitasatosporales</taxon>
        <taxon>Streptomycetaceae</taxon>
        <taxon>Streptomyces</taxon>
    </lineage>
</organism>
<dbReference type="AlphaFoldDB" id="A0A7W7PLK9"/>
<dbReference type="RefSeq" id="WP_184349361.1">
    <property type="nucleotide sequence ID" value="NZ_JACHJH010000003.1"/>
</dbReference>
<sequence length="127" mass="13535">MGTVSSLSPFRVLVAGSEEWSRSAGRASYENQHLVYGELDRVLAGLAPGREMVVVHGGRGPAMWAHYWVCGKRVQGVQVSQDIHLRDGALERMVAAGADVCLVFTRDGGGRTAELAKAAGIPLSFVV</sequence>
<comment type="caution">
    <text evidence="1">The sequence shown here is derived from an EMBL/GenBank/DDBJ whole genome shotgun (WGS) entry which is preliminary data.</text>
</comment>
<protein>
    <submittedName>
        <fullName evidence="1">Uncharacterized protein</fullName>
    </submittedName>
</protein>
<gene>
    <name evidence="1" type="ORF">FHS39_002554</name>
</gene>
<evidence type="ECO:0000313" key="2">
    <source>
        <dbReference type="Proteomes" id="UP000556084"/>
    </source>
</evidence>
<dbReference type="EMBL" id="JACHJH010000003">
    <property type="protein sequence ID" value="MBB4893523.1"/>
    <property type="molecule type" value="Genomic_DNA"/>
</dbReference>
<name>A0A7W7PLK9_9ACTN</name>